<feature type="domain" description="Fibrinogen C-terminal" evidence="2">
    <location>
        <begin position="135"/>
        <end position="344"/>
    </location>
</feature>
<evidence type="ECO:0000256" key="1">
    <source>
        <dbReference type="ARBA" id="ARBA00023157"/>
    </source>
</evidence>
<dbReference type="PROSITE" id="PS00514">
    <property type="entry name" value="FIBRINOGEN_C_1"/>
    <property type="match status" value="1"/>
</dbReference>
<dbReference type="Pfam" id="PF00147">
    <property type="entry name" value="Fibrinogen_C"/>
    <property type="match status" value="1"/>
</dbReference>
<protein>
    <submittedName>
        <fullName evidence="3">Fibrinogen C-terminal domain-containing protein</fullName>
    </submittedName>
</protein>
<dbReference type="PROSITE" id="PS51406">
    <property type="entry name" value="FIBRINOGEN_C_2"/>
    <property type="match status" value="1"/>
</dbReference>
<dbReference type="PANTHER" id="PTHR19143">
    <property type="entry name" value="FIBRINOGEN/TENASCIN/ANGIOPOEITIN"/>
    <property type="match status" value="1"/>
</dbReference>
<dbReference type="GO" id="GO:0005615">
    <property type="term" value="C:extracellular space"/>
    <property type="evidence" value="ECO:0007669"/>
    <property type="project" value="TreeGrafter"/>
</dbReference>
<dbReference type="EnsemblMetazoa" id="ACHR009581-RA">
    <property type="protein sequence ID" value="ACHR009581-PA"/>
    <property type="gene ID" value="ACHR009581"/>
</dbReference>
<dbReference type="STRING" id="43041.A0A182KFP3"/>
<dbReference type="VEuPathDB" id="VectorBase:ACHR009581"/>
<dbReference type="InterPro" id="IPR036056">
    <property type="entry name" value="Fibrinogen-like_C"/>
</dbReference>
<accession>A0A182KFP3</accession>
<dbReference type="SUPFAM" id="SSF56496">
    <property type="entry name" value="Fibrinogen C-terminal domain-like"/>
    <property type="match status" value="1"/>
</dbReference>
<keyword evidence="1" id="KW-1015">Disulfide bond</keyword>
<dbReference type="AlphaFoldDB" id="A0A182KFP3"/>
<dbReference type="InterPro" id="IPR002181">
    <property type="entry name" value="Fibrinogen_a/b/g_C_dom"/>
</dbReference>
<organism evidence="3 4">
    <name type="scientific">Anopheles christyi</name>
    <dbReference type="NCBI Taxonomy" id="43041"/>
    <lineage>
        <taxon>Eukaryota</taxon>
        <taxon>Metazoa</taxon>
        <taxon>Ecdysozoa</taxon>
        <taxon>Arthropoda</taxon>
        <taxon>Hexapoda</taxon>
        <taxon>Insecta</taxon>
        <taxon>Pterygota</taxon>
        <taxon>Neoptera</taxon>
        <taxon>Endopterygota</taxon>
        <taxon>Diptera</taxon>
        <taxon>Nematocera</taxon>
        <taxon>Culicoidea</taxon>
        <taxon>Culicidae</taxon>
        <taxon>Anophelinae</taxon>
        <taxon>Anopheles</taxon>
    </lineage>
</organism>
<sequence length="344" mass="39855">MLATKLNYLQHKLIEMEYSLKENQESIDQKLSHQETLTKGLLWAINQLSQTIGQNFTTLQTQTNFLLKENRELTNQKLYQLSETLGHNLTALQTQSNRMLAQQKACADHALMRKEIQLLAPKEDRAQFSTKSGLNSRNRPIRSCKDEPSKHSGKYLIHPTENDELFVGYCEQTSFGGGWLVIQYRYDGWLDFQRNWTEYQNGFGDVDGEFWLGLERVHRLTSARYHELLVELKDFSGNYTYARYEEFKIGSAEDQYPLTKLGSYQGTAGDSLAYHKSMKFTTLDRDNDSIKGKNCAVAYEGGWWFNDCFYSNLNGPYSKNATAINWNHFTKNGLAYTRMLIRET</sequence>
<dbReference type="Proteomes" id="UP000075881">
    <property type="component" value="Unassembled WGS sequence"/>
</dbReference>
<name>A0A182KFP3_9DIPT</name>
<reference evidence="3" key="2">
    <citation type="submission" date="2020-05" db="UniProtKB">
        <authorList>
            <consortium name="EnsemblMetazoa"/>
        </authorList>
    </citation>
    <scope>IDENTIFICATION</scope>
    <source>
        <strain evidence="3">ACHKN1017</strain>
    </source>
</reference>
<dbReference type="InterPro" id="IPR050373">
    <property type="entry name" value="Fibrinogen_C-term_domain"/>
</dbReference>
<dbReference type="CDD" id="cd00087">
    <property type="entry name" value="FReD"/>
    <property type="match status" value="1"/>
</dbReference>
<dbReference type="SMART" id="SM00186">
    <property type="entry name" value="FBG"/>
    <property type="match status" value="1"/>
</dbReference>
<proteinExistence type="predicted"/>
<dbReference type="PANTHER" id="PTHR19143:SF327">
    <property type="entry name" value="FI21813P1-RELATED"/>
    <property type="match status" value="1"/>
</dbReference>
<keyword evidence="4" id="KW-1185">Reference proteome</keyword>
<dbReference type="InterPro" id="IPR014716">
    <property type="entry name" value="Fibrinogen_a/b/g_C_1"/>
</dbReference>
<dbReference type="InterPro" id="IPR020837">
    <property type="entry name" value="Fibrinogen_CS"/>
</dbReference>
<evidence type="ECO:0000313" key="3">
    <source>
        <dbReference type="EnsemblMetazoa" id="ACHR009581-PA"/>
    </source>
</evidence>
<reference evidence="4" key="1">
    <citation type="submission" date="2013-03" db="EMBL/GenBank/DDBJ databases">
        <title>The Genome Sequence of Anopheles christyi ACHKN1017.</title>
        <authorList>
            <consortium name="The Broad Institute Genomics Platform"/>
            <person name="Neafsey D.E."/>
            <person name="Besansky N."/>
            <person name="Walker B."/>
            <person name="Young S.K."/>
            <person name="Zeng Q."/>
            <person name="Gargeya S."/>
            <person name="Fitzgerald M."/>
            <person name="Haas B."/>
            <person name="Abouelleil A."/>
            <person name="Allen A.W."/>
            <person name="Alvarado L."/>
            <person name="Arachchi H.M."/>
            <person name="Berlin A.M."/>
            <person name="Chapman S.B."/>
            <person name="Gainer-Dewar J."/>
            <person name="Goldberg J."/>
            <person name="Griggs A."/>
            <person name="Gujja S."/>
            <person name="Hansen M."/>
            <person name="Howarth C."/>
            <person name="Imamovic A."/>
            <person name="Ireland A."/>
            <person name="Larimer J."/>
            <person name="McCowan C."/>
            <person name="Murphy C."/>
            <person name="Pearson M."/>
            <person name="Poon T.W."/>
            <person name="Priest M."/>
            <person name="Roberts A."/>
            <person name="Saif S."/>
            <person name="Shea T."/>
            <person name="Sisk P."/>
            <person name="Sykes S."/>
            <person name="Wortman J."/>
            <person name="Nusbaum C."/>
            <person name="Birren B."/>
        </authorList>
    </citation>
    <scope>NUCLEOTIDE SEQUENCE [LARGE SCALE GENOMIC DNA]</scope>
    <source>
        <strain evidence="4">ACHKN1017</strain>
    </source>
</reference>
<evidence type="ECO:0000313" key="4">
    <source>
        <dbReference type="Proteomes" id="UP000075881"/>
    </source>
</evidence>
<evidence type="ECO:0000259" key="2">
    <source>
        <dbReference type="PROSITE" id="PS51406"/>
    </source>
</evidence>
<dbReference type="Gene3D" id="3.90.215.10">
    <property type="entry name" value="Gamma Fibrinogen, chain A, domain 1"/>
    <property type="match status" value="1"/>
</dbReference>